<reference evidence="1 2" key="1">
    <citation type="journal article" date="2020" name="ISME J.">
        <title>Uncovering the hidden diversity of litter-decomposition mechanisms in mushroom-forming fungi.</title>
        <authorList>
            <person name="Floudas D."/>
            <person name="Bentzer J."/>
            <person name="Ahren D."/>
            <person name="Johansson T."/>
            <person name="Persson P."/>
            <person name="Tunlid A."/>
        </authorList>
    </citation>
    <scope>NUCLEOTIDE SEQUENCE [LARGE SCALE GENOMIC DNA]</scope>
    <source>
        <strain evidence="1 2">CBS 101986</strain>
    </source>
</reference>
<name>A0A8H5ATD1_9AGAR</name>
<dbReference type="OrthoDB" id="510325at2759"/>
<dbReference type="AlphaFoldDB" id="A0A8H5ATD1"/>
<dbReference type="Proteomes" id="UP000567179">
    <property type="component" value="Unassembled WGS sequence"/>
</dbReference>
<organism evidence="1 2">
    <name type="scientific">Psilocybe cf. subviscida</name>
    <dbReference type="NCBI Taxonomy" id="2480587"/>
    <lineage>
        <taxon>Eukaryota</taxon>
        <taxon>Fungi</taxon>
        <taxon>Dikarya</taxon>
        <taxon>Basidiomycota</taxon>
        <taxon>Agaricomycotina</taxon>
        <taxon>Agaricomycetes</taxon>
        <taxon>Agaricomycetidae</taxon>
        <taxon>Agaricales</taxon>
        <taxon>Agaricineae</taxon>
        <taxon>Strophariaceae</taxon>
        <taxon>Psilocybe</taxon>
    </lineage>
</organism>
<sequence>MNLLRFFAAHSIDQSADCACLPPMYDNHSSLDALIEALDELDKVCETVEEAYTTSLKEGKFERWEEKY</sequence>
<dbReference type="EMBL" id="JAACJJ010000057">
    <property type="protein sequence ID" value="KAF5310652.1"/>
    <property type="molecule type" value="Genomic_DNA"/>
</dbReference>
<evidence type="ECO:0000313" key="1">
    <source>
        <dbReference type="EMBL" id="KAF5310652.1"/>
    </source>
</evidence>
<evidence type="ECO:0000313" key="2">
    <source>
        <dbReference type="Proteomes" id="UP000567179"/>
    </source>
</evidence>
<proteinExistence type="predicted"/>
<comment type="caution">
    <text evidence="1">The sequence shown here is derived from an EMBL/GenBank/DDBJ whole genome shotgun (WGS) entry which is preliminary data.</text>
</comment>
<keyword evidence="2" id="KW-1185">Reference proteome</keyword>
<protein>
    <submittedName>
        <fullName evidence="1">Uncharacterized protein</fullName>
    </submittedName>
</protein>
<accession>A0A8H5ATD1</accession>
<gene>
    <name evidence="1" type="ORF">D9619_007955</name>
</gene>